<dbReference type="Proteomes" id="UP000805193">
    <property type="component" value="Unassembled WGS sequence"/>
</dbReference>
<evidence type="ECO:0000313" key="1">
    <source>
        <dbReference type="EMBL" id="KAG0410901.1"/>
    </source>
</evidence>
<comment type="caution">
    <text evidence="1">The sequence shown here is derived from an EMBL/GenBank/DDBJ whole genome shotgun (WGS) entry which is preliminary data.</text>
</comment>
<sequence>MPLPPALLARLKKRGIVKQAEPEPSAADQPEEEVIAEDYDDNPGRPAPASDSRSGPSPGCPNKWNIYHECGHFCHQHWGHGKQRESPRTERKRLRMLIKYPLPDGWGEIYDPGTGRHYYWRRGSEDVSWMPPRHPRAKISAPAEKLRELVYDADDGQELDSAGSEDDDKDEEEEERPPRRSAPRESFTSRRLHSGISERRGEKLQSKNDLDPMDPAAYSDIPRGKWSTGLEKSNEAKTGADTTASGPLYQMRPYPSPGAVLRLNASGRRPPSDDEDED</sequence>
<evidence type="ECO:0000313" key="2">
    <source>
        <dbReference type="Proteomes" id="UP000805193"/>
    </source>
</evidence>
<organism evidence="1 2">
    <name type="scientific">Ixodes persulcatus</name>
    <name type="common">Taiga tick</name>
    <dbReference type="NCBI Taxonomy" id="34615"/>
    <lineage>
        <taxon>Eukaryota</taxon>
        <taxon>Metazoa</taxon>
        <taxon>Ecdysozoa</taxon>
        <taxon>Arthropoda</taxon>
        <taxon>Chelicerata</taxon>
        <taxon>Arachnida</taxon>
        <taxon>Acari</taxon>
        <taxon>Parasitiformes</taxon>
        <taxon>Ixodida</taxon>
        <taxon>Ixodoidea</taxon>
        <taxon>Ixodidae</taxon>
        <taxon>Ixodinae</taxon>
        <taxon>Ixodes</taxon>
    </lineage>
</organism>
<protein>
    <submittedName>
        <fullName evidence="1">Uncharacterized protein</fullName>
    </submittedName>
</protein>
<reference evidence="1 2" key="1">
    <citation type="journal article" date="2020" name="Cell">
        <title>Large-Scale Comparative Analyses of Tick Genomes Elucidate Their Genetic Diversity and Vector Capacities.</title>
        <authorList>
            <consortium name="Tick Genome and Microbiome Consortium (TIGMIC)"/>
            <person name="Jia N."/>
            <person name="Wang J."/>
            <person name="Shi W."/>
            <person name="Du L."/>
            <person name="Sun Y."/>
            <person name="Zhan W."/>
            <person name="Jiang J.F."/>
            <person name="Wang Q."/>
            <person name="Zhang B."/>
            <person name="Ji P."/>
            <person name="Bell-Sakyi L."/>
            <person name="Cui X.M."/>
            <person name="Yuan T.T."/>
            <person name="Jiang B.G."/>
            <person name="Yang W.F."/>
            <person name="Lam T.T."/>
            <person name="Chang Q.C."/>
            <person name="Ding S.J."/>
            <person name="Wang X.J."/>
            <person name="Zhu J.G."/>
            <person name="Ruan X.D."/>
            <person name="Zhao L."/>
            <person name="Wei J.T."/>
            <person name="Ye R.Z."/>
            <person name="Que T.C."/>
            <person name="Du C.H."/>
            <person name="Zhou Y.H."/>
            <person name="Cheng J.X."/>
            <person name="Dai P.F."/>
            <person name="Guo W.B."/>
            <person name="Han X.H."/>
            <person name="Huang E.J."/>
            <person name="Li L.F."/>
            <person name="Wei W."/>
            <person name="Gao Y.C."/>
            <person name="Liu J.Z."/>
            <person name="Shao H.Z."/>
            <person name="Wang X."/>
            <person name="Wang C.C."/>
            <person name="Yang T.C."/>
            <person name="Huo Q.B."/>
            <person name="Li W."/>
            <person name="Chen H.Y."/>
            <person name="Chen S.E."/>
            <person name="Zhou L.G."/>
            <person name="Ni X.B."/>
            <person name="Tian J.H."/>
            <person name="Sheng Y."/>
            <person name="Liu T."/>
            <person name="Pan Y.S."/>
            <person name="Xia L.Y."/>
            <person name="Li J."/>
            <person name="Zhao F."/>
            <person name="Cao W.C."/>
        </authorList>
    </citation>
    <scope>NUCLEOTIDE SEQUENCE [LARGE SCALE GENOMIC DNA]</scope>
    <source>
        <strain evidence="1">Iper-2018</strain>
    </source>
</reference>
<dbReference type="EMBL" id="JABSTQ010011474">
    <property type="protein sequence ID" value="KAG0410901.1"/>
    <property type="molecule type" value="Genomic_DNA"/>
</dbReference>
<accession>A0AC60NUS9</accession>
<keyword evidence="2" id="KW-1185">Reference proteome</keyword>
<proteinExistence type="predicted"/>
<gene>
    <name evidence="1" type="ORF">HPB47_011965</name>
</gene>
<name>A0AC60NUS9_IXOPE</name>